<name>A0A6I6UP12_9BACI</name>
<organism evidence="1 2">
    <name type="scientific">Rossellomorea vietnamensis</name>
    <dbReference type="NCBI Taxonomy" id="218284"/>
    <lineage>
        <taxon>Bacteria</taxon>
        <taxon>Bacillati</taxon>
        <taxon>Bacillota</taxon>
        <taxon>Bacilli</taxon>
        <taxon>Bacillales</taxon>
        <taxon>Bacillaceae</taxon>
        <taxon>Rossellomorea</taxon>
    </lineage>
</organism>
<dbReference type="KEGG" id="bvq:FHE72_20475"/>
<evidence type="ECO:0000313" key="2">
    <source>
        <dbReference type="Proteomes" id="UP000465062"/>
    </source>
</evidence>
<accession>A0A6I6UP12</accession>
<proteinExistence type="predicted"/>
<sequence>MKITLNNPTDTVEEEIQERLFSMRKNWHLLKPFLNDEEVQTVLNNAMTAFCEEHPPYGGKMWVPGDAPWEYTTSAYWCDRITDKVNEDEEYQKEVKLLNEEWIEKTNLDEDDLWDDDEYREQHWARLYETYYDKHSPKEGTIEWYKFIHGCHWINQFTAALVSKALNVEAYVWQTETHTCATFLKDNIIYFADVQLEWENLDELLDFMGEEVDYYPIFESK</sequence>
<reference evidence="1 2" key="1">
    <citation type="submission" date="2019-06" db="EMBL/GenBank/DDBJ databases">
        <title>An operon consisting of a P-type ATPase gene and a transcriptional regular gene given the different cadmium resistance in Bacillus vietamensis 151-6 and Bacillus marisflavi 151-25.</title>
        <authorList>
            <person name="Yu X."/>
        </authorList>
    </citation>
    <scope>NUCLEOTIDE SEQUENCE [LARGE SCALE GENOMIC DNA]</scope>
    <source>
        <strain evidence="1 2">151-6</strain>
    </source>
</reference>
<dbReference type="EMBL" id="CP047394">
    <property type="protein sequence ID" value="QHE63117.1"/>
    <property type="molecule type" value="Genomic_DNA"/>
</dbReference>
<evidence type="ECO:0000313" key="1">
    <source>
        <dbReference type="EMBL" id="QHE63117.1"/>
    </source>
</evidence>
<dbReference type="AlphaFoldDB" id="A0A6I6UP12"/>
<dbReference type="RefSeq" id="WP_159362829.1">
    <property type="nucleotide sequence ID" value="NZ_CP047394.1"/>
</dbReference>
<protein>
    <submittedName>
        <fullName evidence="1">Uncharacterized protein</fullName>
    </submittedName>
</protein>
<dbReference type="Proteomes" id="UP000465062">
    <property type="component" value="Chromosome"/>
</dbReference>
<gene>
    <name evidence="1" type="ORF">FHE72_20475</name>
</gene>